<comment type="caution">
    <text evidence="1">The sequence shown here is derived from an EMBL/GenBank/DDBJ whole genome shotgun (WGS) entry which is preliminary data.</text>
</comment>
<protein>
    <submittedName>
        <fullName evidence="1">Uncharacterized protein</fullName>
    </submittedName>
</protein>
<dbReference type="EMBL" id="NNAY01001910">
    <property type="protein sequence ID" value="OXU22588.1"/>
    <property type="molecule type" value="Genomic_DNA"/>
</dbReference>
<gene>
    <name evidence="1" type="ORF">TSAR_000623</name>
</gene>
<evidence type="ECO:0000313" key="2">
    <source>
        <dbReference type="Proteomes" id="UP000215335"/>
    </source>
</evidence>
<evidence type="ECO:0000313" key="1">
    <source>
        <dbReference type="EMBL" id="OXU22588.1"/>
    </source>
</evidence>
<dbReference type="Proteomes" id="UP000215335">
    <property type="component" value="Unassembled WGS sequence"/>
</dbReference>
<dbReference type="AlphaFoldDB" id="A0A232EW60"/>
<keyword evidence="2" id="KW-1185">Reference proteome</keyword>
<proteinExistence type="predicted"/>
<sequence length="57" mass="6690">MRCAALTTALLREGVASSATRFFRSDGFLGNIRTLFLLFFVSRILRHRVMRKRRKNM</sequence>
<organism evidence="1 2">
    <name type="scientific">Trichomalopsis sarcophagae</name>
    <dbReference type="NCBI Taxonomy" id="543379"/>
    <lineage>
        <taxon>Eukaryota</taxon>
        <taxon>Metazoa</taxon>
        <taxon>Ecdysozoa</taxon>
        <taxon>Arthropoda</taxon>
        <taxon>Hexapoda</taxon>
        <taxon>Insecta</taxon>
        <taxon>Pterygota</taxon>
        <taxon>Neoptera</taxon>
        <taxon>Endopterygota</taxon>
        <taxon>Hymenoptera</taxon>
        <taxon>Apocrita</taxon>
        <taxon>Proctotrupomorpha</taxon>
        <taxon>Chalcidoidea</taxon>
        <taxon>Pteromalidae</taxon>
        <taxon>Pteromalinae</taxon>
        <taxon>Trichomalopsis</taxon>
    </lineage>
</organism>
<reference evidence="1 2" key="1">
    <citation type="journal article" date="2017" name="Curr. Biol.">
        <title>The Evolution of Venom by Co-option of Single-Copy Genes.</title>
        <authorList>
            <person name="Martinson E.O."/>
            <person name="Mrinalini"/>
            <person name="Kelkar Y.D."/>
            <person name="Chang C.H."/>
            <person name="Werren J.H."/>
        </authorList>
    </citation>
    <scope>NUCLEOTIDE SEQUENCE [LARGE SCALE GENOMIC DNA]</scope>
    <source>
        <strain evidence="1 2">Alberta</strain>
        <tissue evidence="1">Whole body</tissue>
    </source>
</reference>
<accession>A0A232EW60</accession>
<name>A0A232EW60_9HYME</name>